<dbReference type="AlphaFoldDB" id="A0A6J4IE63"/>
<accession>A0A6J4IE63</accession>
<dbReference type="PANTHER" id="PTHR43861:SF1">
    <property type="entry name" value="TRANS-ACONITATE 2-METHYLTRANSFERASE"/>
    <property type="match status" value="1"/>
</dbReference>
<dbReference type="NCBIfam" id="NF010703">
    <property type="entry name" value="PRK14103.1"/>
    <property type="match status" value="1"/>
</dbReference>
<evidence type="ECO:0000313" key="1">
    <source>
        <dbReference type="EMBL" id="CAA9247715.1"/>
    </source>
</evidence>
<dbReference type="PANTHER" id="PTHR43861">
    <property type="entry name" value="TRANS-ACONITATE 2-METHYLTRANSFERASE-RELATED"/>
    <property type="match status" value="1"/>
</dbReference>
<keyword evidence="1" id="KW-0808">Transferase</keyword>
<dbReference type="GO" id="GO:0032259">
    <property type="term" value="P:methylation"/>
    <property type="evidence" value="ECO:0007669"/>
    <property type="project" value="UniProtKB-KW"/>
</dbReference>
<name>A0A6J4IE63_9PSEU</name>
<reference evidence="1" key="1">
    <citation type="submission" date="2020-02" db="EMBL/GenBank/DDBJ databases">
        <authorList>
            <person name="Meier V. D."/>
        </authorList>
    </citation>
    <scope>NUCLEOTIDE SEQUENCE</scope>
    <source>
        <strain evidence="1">AVDCRST_MAG54</strain>
    </source>
</reference>
<dbReference type="InterPro" id="IPR029063">
    <property type="entry name" value="SAM-dependent_MTases_sf"/>
</dbReference>
<dbReference type="Pfam" id="PF13489">
    <property type="entry name" value="Methyltransf_23"/>
    <property type="match status" value="1"/>
</dbReference>
<protein>
    <submittedName>
        <fullName evidence="1">Trans-aconitate 2-methyltransferase</fullName>
        <ecNumber evidence="1">2.1.1.144</ecNumber>
    </submittedName>
</protein>
<dbReference type="SUPFAM" id="SSF53335">
    <property type="entry name" value="S-adenosyl-L-methionine-dependent methyltransferases"/>
    <property type="match status" value="1"/>
</dbReference>
<proteinExistence type="predicted"/>
<sequence length="260" mass="28006">MTLLWDPALYRRHDDHRARPFLDLVARVGATAPREVVDLGCGPGHLTGVLAQRWPDARVRASDASEEMVAAARAAGVDAELADVRDFAPGPETDVVVSNAVLHWVPEHRDLLARWGAALPAGGWLAVQVPGNESSPSHTVARDLLASDDWVPRLPDGLAAYGVGTPEEYARLLAAARPGAHVDCWETTYLHPLTGSTDGDPVGDWIAGTTLRPARAALTDAEWERLRADLAPRLRAAYPPDDAGTTWFGFRRVFAVLAAP</sequence>
<keyword evidence="1" id="KW-0489">Methyltransferase</keyword>
<dbReference type="CDD" id="cd02440">
    <property type="entry name" value="AdoMet_MTases"/>
    <property type="match status" value="1"/>
</dbReference>
<dbReference type="EC" id="2.1.1.144" evidence="1"/>
<dbReference type="EMBL" id="CADCTH010000245">
    <property type="protein sequence ID" value="CAA9247715.1"/>
    <property type="molecule type" value="Genomic_DNA"/>
</dbReference>
<dbReference type="Gene3D" id="3.40.50.150">
    <property type="entry name" value="Vaccinia Virus protein VP39"/>
    <property type="match status" value="1"/>
</dbReference>
<gene>
    <name evidence="1" type="ORF">AVDCRST_MAG54-1834</name>
</gene>
<dbReference type="InterPro" id="IPR023149">
    <property type="entry name" value="Trans_acon_MeTrfase_C"/>
</dbReference>
<organism evidence="1">
    <name type="scientific">uncultured Actinomycetospora sp</name>
    <dbReference type="NCBI Taxonomy" id="1135996"/>
    <lineage>
        <taxon>Bacteria</taxon>
        <taxon>Bacillati</taxon>
        <taxon>Actinomycetota</taxon>
        <taxon>Actinomycetes</taxon>
        <taxon>Pseudonocardiales</taxon>
        <taxon>Pseudonocardiaceae</taxon>
        <taxon>Actinomycetospora</taxon>
        <taxon>environmental samples</taxon>
    </lineage>
</organism>
<dbReference type="GO" id="GO:0030798">
    <property type="term" value="F:trans-aconitate 2-methyltransferase activity"/>
    <property type="evidence" value="ECO:0007669"/>
    <property type="project" value="UniProtKB-EC"/>
</dbReference>
<dbReference type="Gene3D" id="1.10.150.290">
    <property type="entry name" value="S-adenosyl-L-methionine-dependent methyltransferases"/>
    <property type="match status" value="1"/>
</dbReference>